<keyword evidence="1" id="KW-0805">Transcription regulation</keyword>
<dbReference type="GO" id="GO:0003700">
    <property type="term" value="F:DNA-binding transcription factor activity"/>
    <property type="evidence" value="ECO:0007669"/>
    <property type="project" value="InterPro"/>
</dbReference>
<feature type="domain" description="HTH marR-type" evidence="5">
    <location>
        <begin position="30"/>
        <end position="165"/>
    </location>
</feature>
<keyword evidence="7" id="KW-1185">Reference proteome</keyword>
<dbReference type="InterPro" id="IPR011991">
    <property type="entry name" value="ArsR-like_HTH"/>
</dbReference>
<dbReference type="SMART" id="SM00347">
    <property type="entry name" value="HTH_MARR"/>
    <property type="match status" value="1"/>
</dbReference>
<dbReference type="PROSITE" id="PS50995">
    <property type="entry name" value="HTH_MARR_2"/>
    <property type="match status" value="1"/>
</dbReference>
<evidence type="ECO:0000256" key="4">
    <source>
        <dbReference type="SAM" id="MobiDB-lite"/>
    </source>
</evidence>
<organism evidence="6 7">
    <name type="scientific">Mycetocola tolaasinivorans</name>
    <dbReference type="NCBI Taxonomy" id="76635"/>
    <lineage>
        <taxon>Bacteria</taxon>
        <taxon>Bacillati</taxon>
        <taxon>Actinomycetota</taxon>
        <taxon>Actinomycetes</taxon>
        <taxon>Micrococcales</taxon>
        <taxon>Microbacteriaceae</taxon>
        <taxon>Mycetocola</taxon>
    </lineage>
</organism>
<feature type="region of interest" description="Disordered" evidence="4">
    <location>
        <begin position="169"/>
        <end position="192"/>
    </location>
</feature>
<evidence type="ECO:0000259" key="5">
    <source>
        <dbReference type="PROSITE" id="PS50995"/>
    </source>
</evidence>
<proteinExistence type="predicted"/>
<dbReference type="CDD" id="cd00090">
    <property type="entry name" value="HTH_ARSR"/>
    <property type="match status" value="1"/>
</dbReference>
<comment type="caution">
    <text evidence="6">The sequence shown here is derived from an EMBL/GenBank/DDBJ whole genome shotgun (WGS) entry which is preliminary data.</text>
</comment>
<dbReference type="PANTHER" id="PTHR42756">
    <property type="entry name" value="TRANSCRIPTIONAL REGULATOR, MARR"/>
    <property type="match status" value="1"/>
</dbReference>
<dbReference type="InterPro" id="IPR036388">
    <property type="entry name" value="WH-like_DNA-bd_sf"/>
</dbReference>
<keyword evidence="3" id="KW-0804">Transcription</keyword>
<name>A0A3L7A871_9MICO</name>
<dbReference type="RefSeq" id="WP_121648344.1">
    <property type="nucleotide sequence ID" value="NZ_RCUX01000005.1"/>
</dbReference>
<dbReference type="OrthoDB" id="3237509at2"/>
<dbReference type="SUPFAM" id="SSF46785">
    <property type="entry name" value="Winged helix' DNA-binding domain"/>
    <property type="match status" value="1"/>
</dbReference>
<dbReference type="PROSITE" id="PS01117">
    <property type="entry name" value="HTH_MARR_1"/>
    <property type="match status" value="1"/>
</dbReference>
<evidence type="ECO:0000256" key="3">
    <source>
        <dbReference type="ARBA" id="ARBA00023163"/>
    </source>
</evidence>
<dbReference type="InterPro" id="IPR000835">
    <property type="entry name" value="HTH_MarR-typ"/>
</dbReference>
<dbReference type="Gene3D" id="1.10.10.10">
    <property type="entry name" value="Winged helix-like DNA-binding domain superfamily/Winged helix DNA-binding domain"/>
    <property type="match status" value="1"/>
</dbReference>
<dbReference type="Pfam" id="PF12802">
    <property type="entry name" value="MarR_2"/>
    <property type="match status" value="1"/>
</dbReference>
<keyword evidence="2" id="KW-0238">DNA-binding</keyword>
<evidence type="ECO:0000313" key="6">
    <source>
        <dbReference type="EMBL" id="RLP76058.1"/>
    </source>
</evidence>
<protein>
    <submittedName>
        <fullName evidence="6">MarR family transcriptional regulator</fullName>
    </submittedName>
</protein>
<sequence length="192" mass="20908">MSTPETSAPDHVDRIQAAWATERPDLDVSPLGVIGRLHRVGSFLMVDLLANYARFGLGEGDFDVLATLRRAGEPFELSPSDLARNTMVTTGAMTKRIDRLERAGLLTRRTAEADGRARVIALTSEGRDVIDIAFTAHIGEEHRLVAELDPRDRADLERILSTWLRRLDSAEDGGPVEGGPVDGEPADTNPEG</sequence>
<dbReference type="Proteomes" id="UP000272503">
    <property type="component" value="Unassembled WGS sequence"/>
</dbReference>
<dbReference type="EMBL" id="RCUX01000005">
    <property type="protein sequence ID" value="RLP76058.1"/>
    <property type="molecule type" value="Genomic_DNA"/>
</dbReference>
<evidence type="ECO:0000256" key="2">
    <source>
        <dbReference type="ARBA" id="ARBA00023125"/>
    </source>
</evidence>
<dbReference type="InterPro" id="IPR036390">
    <property type="entry name" value="WH_DNA-bd_sf"/>
</dbReference>
<reference evidence="6 7" key="1">
    <citation type="submission" date="2018-10" db="EMBL/GenBank/DDBJ databases">
        <authorList>
            <person name="Li J."/>
        </authorList>
    </citation>
    <scope>NUCLEOTIDE SEQUENCE [LARGE SCALE GENOMIC DNA]</scope>
    <source>
        <strain evidence="6 7">IF 016277</strain>
    </source>
</reference>
<evidence type="ECO:0000313" key="7">
    <source>
        <dbReference type="Proteomes" id="UP000272503"/>
    </source>
</evidence>
<gene>
    <name evidence="6" type="ORF">D9V32_07835</name>
</gene>
<dbReference type="AlphaFoldDB" id="A0A3L7A871"/>
<dbReference type="PRINTS" id="PR00598">
    <property type="entry name" value="HTHMARR"/>
</dbReference>
<dbReference type="PANTHER" id="PTHR42756:SF1">
    <property type="entry name" value="TRANSCRIPTIONAL REPRESSOR OF EMRAB OPERON"/>
    <property type="match status" value="1"/>
</dbReference>
<dbReference type="InterPro" id="IPR023187">
    <property type="entry name" value="Tscrpt_reg_MarR-type_CS"/>
</dbReference>
<evidence type="ECO:0000256" key="1">
    <source>
        <dbReference type="ARBA" id="ARBA00023015"/>
    </source>
</evidence>
<accession>A0A3L7A871</accession>
<dbReference type="GO" id="GO:0003677">
    <property type="term" value="F:DNA binding"/>
    <property type="evidence" value="ECO:0007669"/>
    <property type="project" value="UniProtKB-KW"/>
</dbReference>